<accession>A0AA88EWS0</accession>
<gene>
    <name evidence="1" type="ORF">DXM27_19505</name>
</gene>
<protein>
    <submittedName>
        <fullName evidence="1">Uncharacterized protein</fullName>
    </submittedName>
</protein>
<organism evidence="1 2">
    <name type="scientific">Rhizobium rhizogenes</name>
    <name type="common">Agrobacterium rhizogenes</name>
    <dbReference type="NCBI Taxonomy" id="359"/>
    <lineage>
        <taxon>Bacteria</taxon>
        <taxon>Pseudomonadati</taxon>
        <taxon>Pseudomonadota</taxon>
        <taxon>Alphaproteobacteria</taxon>
        <taxon>Hyphomicrobiales</taxon>
        <taxon>Rhizobiaceae</taxon>
        <taxon>Rhizobium/Agrobacterium group</taxon>
        <taxon>Rhizobium</taxon>
    </lineage>
</organism>
<proteinExistence type="predicted"/>
<dbReference type="EMBL" id="QRFF01000006">
    <property type="protein sequence ID" value="KAA3499340.1"/>
    <property type="molecule type" value="Genomic_DNA"/>
</dbReference>
<name>A0AA88EWS0_RHIRH</name>
<sequence>MAEDYTSRLTLDSTAKASEPYTFQEARDLNFHSVKIDSFMWFKEQRALSEWDKYETFDNVTLQSIGYDPANRDHFEIQIITAEIKPEKVARGVDYARLFAKEWAPSVSAMKEYGRDAGDVFALGPDNGFNRRERVAVWRDDKSLLIVRAGYAQEEAARVEPQIAQFFGALKLDNELTDSIDGSMHWQELPSSGGTVYSARLPDGWKKLTQNSDPNPSYTGAMFTNSNDPDGNAAVSLFIFPTPKSDLSPTDEQLRQLAAKVVEIELQNLMPDVGYKLDQDVTFVPDEKVGDVDRGFIDIVTLQGSGQKIRAKTVLNVKKGIVAAVASVTAFPAAPTDVATMIHTDFVTRVIGDGLVDQLK</sequence>
<evidence type="ECO:0000313" key="2">
    <source>
        <dbReference type="Proteomes" id="UP000473658"/>
    </source>
</evidence>
<dbReference type="Proteomes" id="UP000473658">
    <property type="component" value="Unassembled WGS sequence"/>
</dbReference>
<comment type="caution">
    <text evidence="1">The sequence shown here is derived from an EMBL/GenBank/DDBJ whole genome shotgun (WGS) entry which is preliminary data.</text>
</comment>
<evidence type="ECO:0000313" key="1">
    <source>
        <dbReference type="EMBL" id="KAA3499340.1"/>
    </source>
</evidence>
<reference evidence="1 2" key="1">
    <citation type="submission" date="2018-08" db="EMBL/GenBank/DDBJ databases">
        <title>Crown Gall in kiwifruit.</title>
        <authorList>
            <person name="Visnovsky S.B."/>
            <person name="Pitman A.R."/>
        </authorList>
    </citation>
    <scope>NUCLEOTIDE SEQUENCE [LARGE SCALE GENOMIC DNA]</scope>
    <source>
        <strain evidence="1 2">SBV_302_78_2</strain>
    </source>
</reference>
<dbReference type="AlphaFoldDB" id="A0AA88EWS0"/>